<dbReference type="GeneID" id="112683266"/>
<keyword evidence="3" id="KW-1185">Reference proteome</keyword>
<organism evidence="3 4">
    <name type="scientific">Sipha flava</name>
    <name type="common">yellow sugarcane aphid</name>
    <dbReference type="NCBI Taxonomy" id="143950"/>
    <lineage>
        <taxon>Eukaryota</taxon>
        <taxon>Metazoa</taxon>
        <taxon>Ecdysozoa</taxon>
        <taxon>Arthropoda</taxon>
        <taxon>Hexapoda</taxon>
        <taxon>Insecta</taxon>
        <taxon>Pterygota</taxon>
        <taxon>Neoptera</taxon>
        <taxon>Paraneoptera</taxon>
        <taxon>Hemiptera</taxon>
        <taxon>Sternorrhyncha</taxon>
        <taxon>Aphidomorpha</taxon>
        <taxon>Aphidoidea</taxon>
        <taxon>Aphididae</taxon>
        <taxon>Sipha</taxon>
    </lineage>
</organism>
<feature type="domain" description="CCHC-type" evidence="2">
    <location>
        <begin position="296"/>
        <end position="312"/>
    </location>
</feature>
<evidence type="ECO:0000256" key="1">
    <source>
        <dbReference type="SAM" id="MobiDB-lite"/>
    </source>
</evidence>
<dbReference type="OrthoDB" id="6621680at2759"/>
<name>A0A8B8FHJ3_9HEMI</name>
<evidence type="ECO:0000313" key="4">
    <source>
        <dbReference type="RefSeq" id="XP_025409981.1"/>
    </source>
</evidence>
<reference evidence="4" key="1">
    <citation type="submission" date="2025-08" db="UniProtKB">
        <authorList>
            <consortium name="RefSeq"/>
        </authorList>
    </citation>
    <scope>IDENTIFICATION</scope>
</reference>
<gene>
    <name evidence="4" type="primary">LOC112683266</name>
</gene>
<proteinExistence type="predicted"/>
<dbReference type="GO" id="GO:0003676">
    <property type="term" value="F:nucleic acid binding"/>
    <property type="evidence" value="ECO:0007669"/>
    <property type="project" value="InterPro"/>
</dbReference>
<feature type="region of interest" description="Disordered" evidence="1">
    <location>
        <begin position="1"/>
        <end position="36"/>
    </location>
</feature>
<sequence length="532" mass="59439">MPLPASGNGRLLGQKTGQGKVKSALASTHHDDSNFTSVTYKKNKKSSITLNEPVSPNLQHIITNHPVLNINNEDKFTYDNSMATCDTLDDNSIIDNDVISSSPKPDQVITNTTSSRSTLPVATQTKLITDQHLKHFESNFEGTPVIIIELHDTNTSTWHPLKWAKLLSTNFFGINNIKPNGHKKVKVTFDSTYHANICLVSPLLAEHNLSAFIPSTLIFSYGVIKLDTSFSEEDFLEGAKCVVPIIGFKRIVVHRDGNPTPTRIVEIKFLSTKIPKSLSIFNVLFDVSPSVRSPLQCNKCLRFGHTHKFCRSSPRCSHCGENKHSIDQCPSVQATDPRCLFCHLPHLATDRSCQEWDFQRDIKKIMATENISFRDAINFKKHNQVSSAFSYSNIVNKQPMVSSKNIITPPPQSNHQHSPNVTETNYTHLYSPRTSRHHSPPRAVKHFKLPTQKNFSLPNGSFLEYVHNNHSINEPPNQNNDFTWVNTLATNLTQSLINAPLNSQTTSSLQNLIESSLLALLALPGFPTISLP</sequence>
<evidence type="ECO:0000313" key="3">
    <source>
        <dbReference type="Proteomes" id="UP000694846"/>
    </source>
</evidence>
<dbReference type="SMART" id="SM00343">
    <property type="entry name" value="ZnF_C2HC"/>
    <property type="match status" value="2"/>
</dbReference>
<dbReference type="GO" id="GO:0008270">
    <property type="term" value="F:zinc ion binding"/>
    <property type="evidence" value="ECO:0007669"/>
    <property type="project" value="InterPro"/>
</dbReference>
<dbReference type="AlphaFoldDB" id="A0A8B8FHJ3"/>
<evidence type="ECO:0000259" key="2">
    <source>
        <dbReference type="SMART" id="SM00343"/>
    </source>
</evidence>
<dbReference type="InterPro" id="IPR001878">
    <property type="entry name" value="Znf_CCHC"/>
</dbReference>
<feature type="domain" description="CCHC-type" evidence="2">
    <location>
        <begin position="315"/>
        <end position="331"/>
    </location>
</feature>
<dbReference type="Proteomes" id="UP000694846">
    <property type="component" value="Unplaced"/>
</dbReference>
<accession>A0A8B8FHJ3</accession>
<protein>
    <submittedName>
        <fullName evidence="4">Uncharacterized protein LOC112683266</fullName>
    </submittedName>
</protein>
<dbReference type="RefSeq" id="XP_025409981.1">
    <property type="nucleotide sequence ID" value="XM_025554196.1"/>
</dbReference>